<feature type="transmembrane region" description="Helical" evidence="9">
    <location>
        <begin position="335"/>
        <end position="359"/>
    </location>
</feature>
<dbReference type="Ensembl" id="ENSONIT00000044886.1">
    <property type="protein sequence ID" value="ENSONIP00000031381.1"/>
    <property type="gene ID" value="ENSONIG00000003211.2"/>
</dbReference>
<keyword evidence="11" id="KW-1185">Reference proteome</keyword>
<dbReference type="GO" id="GO:0000030">
    <property type="term" value="F:mannosyltransferase activity"/>
    <property type="evidence" value="ECO:0007669"/>
    <property type="project" value="TreeGrafter"/>
</dbReference>
<keyword evidence="5 9" id="KW-0812">Transmembrane</keyword>
<evidence type="ECO:0000256" key="3">
    <source>
        <dbReference type="ARBA" id="ARBA00022676"/>
    </source>
</evidence>
<comment type="similarity">
    <text evidence="2">Belongs to the dpy-19 family.</text>
</comment>
<dbReference type="AlphaFoldDB" id="A0A669B7G5"/>
<keyword evidence="3" id="KW-0328">Glycosyltransferase</keyword>
<evidence type="ECO:0000256" key="2">
    <source>
        <dbReference type="ARBA" id="ARBA00008744"/>
    </source>
</evidence>
<protein>
    <submittedName>
        <fullName evidence="10">Dpy-19 like C-mannosyltransferase 3</fullName>
    </submittedName>
</protein>
<feature type="transmembrane region" description="Helical" evidence="9">
    <location>
        <begin position="555"/>
        <end position="574"/>
    </location>
</feature>
<gene>
    <name evidence="10" type="primary">DPY19L3</name>
    <name evidence="10" type="synonym">dpy19l3</name>
</gene>
<feature type="transmembrane region" description="Helical" evidence="9">
    <location>
        <begin position="46"/>
        <end position="69"/>
    </location>
</feature>
<evidence type="ECO:0000313" key="10">
    <source>
        <dbReference type="Ensembl" id="ENSONIP00000031381.1"/>
    </source>
</evidence>
<comment type="subcellular location">
    <subcellularLocation>
        <location evidence="1">Membrane</location>
        <topology evidence="1">Multi-pass membrane protein</topology>
    </subcellularLocation>
</comment>
<keyword evidence="4" id="KW-0808">Transferase</keyword>
<evidence type="ECO:0000256" key="7">
    <source>
        <dbReference type="ARBA" id="ARBA00023136"/>
    </source>
</evidence>
<dbReference type="GeneTree" id="ENSGT00530000063023"/>
<reference evidence="11" key="1">
    <citation type="submission" date="2012-01" db="EMBL/GenBank/DDBJ databases">
        <title>The Genome Sequence of Oreochromis niloticus (Nile Tilapia).</title>
        <authorList>
            <consortium name="Broad Institute Genome Assembly Team"/>
            <consortium name="Broad Institute Sequencing Platform"/>
            <person name="Di Palma F."/>
            <person name="Johnson J."/>
            <person name="Lander E.S."/>
            <person name="Lindblad-Toh K."/>
        </authorList>
    </citation>
    <scope>NUCLEOTIDE SEQUENCE [LARGE SCALE GENOMIC DNA]</scope>
</reference>
<feature type="transmembrane region" description="Helical" evidence="9">
    <location>
        <begin position="452"/>
        <end position="471"/>
    </location>
</feature>
<feature type="transmembrane region" description="Helical" evidence="9">
    <location>
        <begin position="371"/>
        <end position="396"/>
    </location>
</feature>
<dbReference type="Pfam" id="PF10034">
    <property type="entry name" value="Dpy19"/>
    <property type="match status" value="1"/>
</dbReference>
<keyword evidence="6 9" id="KW-1133">Transmembrane helix</keyword>
<evidence type="ECO:0000256" key="6">
    <source>
        <dbReference type="ARBA" id="ARBA00022989"/>
    </source>
</evidence>
<feature type="transmembrane region" description="Helical" evidence="9">
    <location>
        <begin position="212"/>
        <end position="231"/>
    </location>
</feature>
<feature type="transmembrane region" description="Helical" evidence="9">
    <location>
        <begin position="528"/>
        <end position="549"/>
    </location>
</feature>
<dbReference type="InterPro" id="IPR018732">
    <property type="entry name" value="Dpy-19/Dpy-19-like"/>
</dbReference>
<reference evidence="10" key="2">
    <citation type="submission" date="2025-08" db="UniProtKB">
        <authorList>
            <consortium name="Ensembl"/>
        </authorList>
    </citation>
    <scope>IDENTIFICATION</scope>
</reference>
<reference evidence="10" key="3">
    <citation type="submission" date="2025-09" db="UniProtKB">
        <authorList>
            <consortium name="Ensembl"/>
        </authorList>
    </citation>
    <scope>IDENTIFICATION</scope>
</reference>
<accession>A0A669B7G5</accession>
<evidence type="ECO:0000256" key="5">
    <source>
        <dbReference type="ARBA" id="ARBA00022692"/>
    </source>
</evidence>
<dbReference type="PANTHER" id="PTHR31488">
    <property type="entry name" value="DPY-19-LIKE 1, LIKE (H. SAPIENS)"/>
    <property type="match status" value="1"/>
</dbReference>
<dbReference type="Proteomes" id="UP000005207">
    <property type="component" value="Linkage group LG1"/>
</dbReference>
<feature type="compositionally biased region" description="Basic residues" evidence="8">
    <location>
        <begin position="1"/>
        <end position="10"/>
    </location>
</feature>
<dbReference type="GO" id="GO:0005637">
    <property type="term" value="C:nuclear inner membrane"/>
    <property type="evidence" value="ECO:0007669"/>
    <property type="project" value="TreeGrafter"/>
</dbReference>
<proteinExistence type="inferred from homology"/>
<feature type="region of interest" description="Disordered" evidence="8">
    <location>
        <begin position="1"/>
        <end position="20"/>
    </location>
</feature>
<evidence type="ECO:0000256" key="1">
    <source>
        <dbReference type="ARBA" id="ARBA00004141"/>
    </source>
</evidence>
<evidence type="ECO:0000256" key="4">
    <source>
        <dbReference type="ARBA" id="ARBA00022679"/>
    </source>
</evidence>
<feature type="transmembrane region" description="Helical" evidence="9">
    <location>
        <begin position="279"/>
        <end position="307"/>
    </location>
</feature>
<sequence length="714" mass="81363">MTTLRQRKGSKGKEPSPAAELQSQQHNCCSEHHPEKILHGDWSWGAIIWTSVGWSVSVGLGLLCCIYVATLHENDLWFSNIKEVEREISFRTECGLYYSYYKQMLHAPSIQEDCCLGCTSMMQRDAPVPSHPHMTIINRPRGAGLKELIHDNLTESKRTINLLQRMNIYQEVFLSVLYRLLPIQSYLEPVYFYIYTVFSLQAVYVIALYLTAWLLSGSWLAGALTGVWYILNRVDTTRVEFTISLRENWSLPFLALQVTAITCYLRPQLTTLQQKVMVWLMYVTTFCFCLTWQFNQFILLVQALVIYTLDCGDFLTTTQVTTLYLVQVSSLLSVWFLQFCNSMILGSLVLSFIVAALFIRHCQPGVKTGSLVVRLGKVLLHSALVLLLTVTINYLAKKALQLRSDEHIFKFTKSKFALGPTRDFDASLYLCEEAFGLLPLDTLERLASTLLLYPYVLTLLLLCGMLVAAALHNLSRPSRGSTEERKGAGEGQVAAFRPDVAYNLLHTLFYGLLAFSTMRMKYIWTGHMCAVAAYGVCGTELWTVLLSALRCNTKLLLRLVRYVVPVVMIGFLYYKFWPKLMEELSELREFYDPDTVELMTWISTKTPKQAVFAGSMQLLAGIKLCTGRVLTNHPHYEDKDLRERTRQIMDGPGENDPDLVPATHPRFCDAIKTDAAAYNALFTRTFQNKTFHVYRLKKKRKKNTKGSSEPSVTQ</sequence>
<evidence type="ECO:0000256" key="9">
    <source>
        <dbReference type="SAM" id="Phobius"/>
    </source>
</evidence>
<evidence type="ECO:0000313" key="11">
    <source>
        <dbReference type="Proteomes" id="UP000005207"/>
    </source>
</evidence>
<organism evidence="10 11">
    <name type="scientific">Oreochromis niloticus</name>
    <name type="common">Nile tilapia</name>
    <name type="synonym">Tilapia nilotica</name>
    <dbReference type="NCBI Taxonomy" id="8128"/>
    <lineage>
        <taxon>Eukaryota</taxon>
        <taxon>Metazoa</taxon>
        <taxon>Chordata</taxon>
        <taxon>Craniata</taxon>
        <taxon>Vertebrata</taxon>
        <taxon>Euteleostomi</taxon>
        <taxon>Actinopterygii</taxon>
        <taxon>Neopterygii</taxon>
        <taxon>Teleostei</taxon>
        <taxon>Neoteleostei</taxon>
        <taxon>Acanthomorphata</taxon>
        <taxon>Ovalentaria</taxon>
        <taxon>Cichlomorphae</taxon>
        <taxon>Cichliformes</taxon>
        <taxon>Cichlidae</taxon>
        <taxon>African cichlids</taxon>
        <taxon>Pseudocrenilabrinae</taxon>
        <taxon>Oreochromini</taxon>
        <taxon>Oreochromis</taxon>
    </lineage>
</organism>
<keyword evidence="7 9" id="KW-0472">Membrane</keyword>
<dbReference type="PANTHER" id="PTHR31488:SF4">
    <property type="entry name" value="C-MANNOSYLTRANSFERASE DPY19L3-RELATED"/>
    <property type="match status" value="1"/>
</dbReference>
<name>A0A669B7G5_ORENI</name>
<evidence type="ECO:0000256" key="8">
    <source>
        <dbReference type="SAM" id="MobiDB-lite"/>
    </source>
</evidence>